<dbReference type="KEGG" id="bwa:HLV38_02980"/>
<evidence type="ECO:0000313" key="1">
    <source>
        <dbReference type="EMBL" id="QKF07201.1"/>
    </source>
</evidence>
<sequence>MLSLAVGSLNAGAAKGTNPEAAAERFREQLMDAEFEYSAYIDSAGYAHALATLREYGATKVAPLSAVAKERGASAIIHNHPHGGPDGRIWGGPLSSGDLLHIARVHSETGGKVNRIIATAKEGTYSARVTRPVSTLQAKKAAARADGTLKGRRFDSSKAMWQAVHDAYAAEFARIGVELSFDRKPKRSRKLVTQKIGVY</sequence>
<protein>
    <submittedName>
        <fullName evidence="1">Uncharacterized protein</fullName>
    </submittedName>
</protein>
<keyword evidence="2" id="KW-1185">Reference proteome</keyword>
<dbReference type="EMBL" id="CP053716">
    <property type="protein sequence ID" value="QKF07201.1"/>
    <property type="molecule type" value="Genomic_DNA"/>
</dbReference>
<name>A0A6M8J257_9ACTN</name>
<organism evidence="1 2">
    <name type="scientific">Berryella wangjianweii</name>
    <dbReference type="NCBI Taxonomy" id="2734634"/>
    <lineage>
        <taxon>Bacteria</taxon>
        <taxon>Bacillati</taxon>
        <taxon>Actinomycetota</taxon>
        <taxon>Coriobacteriia</taxon>
        <taxon>Eggerthellales</taxon>
        <taxon>Eggerthellaceae</taxon>
        <taxon>Berryella</taxon>
    </lineage>
</organism>
<gene>
    <name evidence="1" type="ORF">HLV38_02980</name>
</gene>
<dbReference type="Proteomes" id="UP000503297">
    <property type="component" value="Chromosome"/>
</dbReference>
<dbReference type="AlphaFoldDB" id="A0A6M8J257"/>
<reference evidence="2" key="1">
    <citation type="submission" date="2020-05" db="EMBL/GenBank/DDBJ databases">
        <title>Novel species in genus Nocardioides.</title>
        <authorList>
            <person name="Zhang G."/>
        </authorList>
    </citation>
    <scope>NUCLEOTIDE SEQUENCE [LARGE SCALE GENOMIC DNA]</scope>
    <source>
        <strain evidence="2">zg-1050</strain>
    </source>
</reference>
<accession>A0A6M8J257</accession>
<dbReference type="RefSeq" id="WP_173164163.1">
    <property type="nucleotide sequence ID" value="NZ_CP053716.1"/>
</dbReference>
<proteinExistence type="predicted"/>
<evidence type="ECO:0000313" key="2">
    <source>
        <dbReference type="Proteomes" id="UP000503297"/>
    </source>
</evidence>